<reference evidence="2 3" key="1">
    <citation type="submission" date="2019-05" db="EMBL/GenBank/DDBJ databases">
        <title>Emergence of the Ug99 lineage of the wheat stem rust pathogen through somatic hybridization.</title>
        <authorList>
            <person name="Li F."/>
            <person name="Upadhyaya N.M."/>
            <person name="Sperschneider J."/>
            <person name="Matny O."/>
            <person name="Nguyen-Phuc H."/>
            <person name="Mago R."/>
            <person name="Raley C."/>
            <person name="Miller M.E."/>
            <person name="Silverstein K.A.T."/>
            <person name="Henningsen E."/>
            <person name="Hirsch C.D."/>
            <person name="Visser B."/>
            <person name="Pretorius Z.A."/>
            <person name="Steffenson B.J."/>
            <person name="Schwessinger B."/>
            <person name="Dodds P.N."/>
            <person name="Figueroa M."/>
        </authorList>
    </citation>
    <scope>NUCLEOTIDE SEQUENCE [LARGE SCALE GENOMIC DNA]</scope>
    <source>
        <strain evidence="2 3">Ug99</strain>
    </source>
</reference>
<accession>A0A5B0RBB6</accession>
<gene>
    <name evidence="2" type="ORF">PGTUg99_001832</name>
</gene>
<name>A0A5B0RBB6_PUCGR</name>
<evidence type="ECO:0000313" key="3">
    <source>
        <dbReference type="Proteomes" id="UP000325313"/>
    </source>
</evidence>
<dbReference type="AlphaFoldDB" id="A0A5B0RBB6"/>
<proteinExistence type="predicted"/>
<protein>
    <submittedName>
        <fullName evidence="2">Uncharacterized protein</fullName>
    </submittedName>
</protein>
<evidence type="ECO:0000313" key="2">
    <source>
        <dbReference type="EMBL" id="KAA1122629.1"/>
    </source>
</evidence>
<dbReference type="Proteomes" id="UP000325313">
    <property type="component" value="Unassembled WGS sequence"/>
</dbReference>
<sequence length="185" mass="21157">MLDDSSANRRFIKFGEAHRGWNEFRLDQSNQLKRSQSDGLAACVTISPSLAGPRKLIRRKRTNLHKATKRKAIRDQYIWSTLVRGRPSAPLIIQSSFKPLDLFPAITMDVRRQLDERERARNKWKRKKVRTKKPKSPPILPRNPTTSEIEHAASVVNRDFKLYDHGVGLLGRIDTVNNGNCGAYG</sequence>
<feature type="region of interest" description="Disordered" evidence="1">
    <location>
        <begin position="119"/>
        <end position="145"/>
    </location>
</feature>
<dbReference type="EMBL" id="VDEP01000224">
    <property type="protein sequence ID" value="KAA1122629.1"/>
    <property type="molecule type" value="Genomic_DNA"/>
</dbReference>
<comment type="caution">
    <text evidence="2">The sequence shown here is derived from an EMBL/GenBank/DDBJ whole genome shotgun (WGS) entry which is preliminary data.</text>
</comment>
<feature type="compositionally biased region" description="Basic residues" evidence="1">
    <location>
        <begin position="122"/>
        <end position="135"/>
    </location>
</feature>
<organism evidence="2 3">
    <name type="scientific">Puccinia graminis f. sp. tritici</name>
    <dbReference type="NCBI Taxonomy" id="56615"/>
    <lineage>
        <taxon>Eukaryota</taxon>
        <taxon>Fungi</taxon>
        <taxon>Dikarya</taxon>
        <taxon>Basidiomycota</taxon>
        <taxon>Pucciniomycotina</taxon>
        <taxon>Pucciniomycetes</taxon>
        <taxon>Pucciniales</taxon>
        <taxon>Pucciniaceae</taxon>
        <taxon>Puccinia</taxon>
    </lineage>
</organism>
<evidence type="ECO:0000256" key="1">
    <source>
        <dbReference type="SAM" id="MobiDB-lite"/>
    </source>
</evidence>